<keyword evidence="3" id="KW-0238">DNA-binding</keyword>
<dbReference type="Proteomes" id="UP001157353">
    <property type="component" value="Unassembled WGS sequence"/>
</dbReference>
<evidence type="ECO:0000256" key="2">
    <source>
        <dbReference type="ARBA" id="ARBA00023015"/>
    </source>
</evidence>
<evidence type="ECO:0000313" key="7">
    <source>
        <dbReference type="Proteomes" id="UP001157353"/>
    </source>
</evidence>
<dbReference type="SUPFAM" id="SSF46785">
    <property type="entry name" value="Winged helix' DNA-binding domain"/>
    <property type="match status" value="1"/>
</dbReference>
<evidence type="ECO:0000313" key="6">
    <source>
        <dbReference type="EMBL" id="GLS92113.1"/>
    </source>
</evidence>
<dbReference type="Pfam" id="PF03466">
    <property type="entry name" value="LysR_substrate"/>
    <property type="match status" value="1"/>
</dbReference>
<dbReference type="RefSeq" id="WP_284205209.1">
    <property type="nucleotide sequence ID" value="NZ_BSPQ01000018.1"/>
</dbReference>
<dbReference type="Gene3D" id="3.40.190.10">
    <property type="entry name" value="Periplasmic binding protein-like II"/>
    <property type="match status" value="2"/>
</dbReference>
<feature type="domain" description="HTH lysR-type" evidence="5">
    <location>
        <begin position="6"/>
        <end position="63"/>
    </location>
</feature>
<protein>
    <submittedName>
        <fullName evidence="6">LysR family transcriptional regulator</fullName>
    </submittedName>
</protein>
<proteinExistence type="inferred from homology"/>
<comment type="caution">
    <text evidence="6">The sequence shown here is derived from an EMBL/GenBank/DDBJ whole genome shotgun (WGS) entry which is preliminary data.</text>
</comment>
<accession>A0ABQ6E4I7</accession>
<dbReference type="PANTHER" id="PTHR30118">
    <property type="entry name" value="HTH-TYPE TRANSCRIPTIONAL REGULATOR LEUO-RELATED"/>
    <property type="match status" value="1"/>
</dbReference>
<name>A0ABQ6E4I7_9GAMM</name>
<evidence type="ECO:0000259" key="5">
    <source>
        <dbReference type="PROSITE" id="PS50931"/>
    </source>
</evidence>
<dbReference type="InterPro" id="IPR050389">
    <property type="entry name" value="LysR-type_TF"/>
</dbReference>
<dbReference type="InterPro" id="IPR036390">
    <property type="entry name" value="WH_DNA-bd_sf"/>
</dbReference>
<comment type="similarity">
    <text evidence="1">Belongs to the LysR transcriptional regulatory family.</text>
</comment>
<organism evidence="6 7">
    <name type="scientific">Psychromonas marina</name>
    <dbReference type="NCBI Taxonomy" id="88364"/>
    <lineage>
        <taxon>Bacteria</taxon>
        <taxon>Pseudomonadati</taxon>
        <taxon>Pseudomonadota</taxon>
        <taxon>Gammaproteobacteria</taxon>
        <taxon>Alteromonadales</taxon>
        <taxon>Psychromonadaceae</taxon>
        <taxon>Psychromonas</taxon>
    </lineage>
</organism>
<dbReference type="Pfam" id="PF00126">
    <property type="entry name" value="HTH_1"/>
    <property type="match status" value="1"/>
</dbReference>
<dbReference type="PANTHER" id="PTHR30118:SF6">
    <property type="entry name" value="HTH-TYPE TRANSCRIPTIONAL REGULATOR LEUO"/>
    <property type="match status" value="1"/>
</dbReference>
<dbReference type="InterPro" id="IPR036388">
    <property type="entry name" value="WH-like_DNA-bd_sf"/>
</dbReference>
<dbReference type="InterPro" id="IPR000847">
    <property type="entry name" value="LysR_HTH_N"/>
</dbReference>
<keyword evidence="2" id="KW-0805">Transcription regulation</keyword>
<dbReference type="PRINTS" id="PR00039">
    <property type="entry name" value="HTHLYSR"/>
</dbReference>
<evidence type="ECO:0000256" key="3">
    <source>
        <dbReference type="ARBA" id="ARBA00023125"/>
    </source>
</evidence>
<dbReference type="EMBL" id="BSPQ01000018">
    <property type="protein sequence ID" value="GLS92113.1"/>
    <property type="molecule type" value="Genomic_DNA"/>
</dbReference>
<evidence type="ECO:0000256" key="4">
    <source>
        <dbReference type="ARBA" id="ARBA00023163"/>
    </source>
</evidence>
<evidence type="ECO:0000256" key="1">
    <source>
        <dbReference type="ARBA" id="ARBA00009437"/>
    </source>
</evidence>
<dbReference type="SUPFAM" id="SSF53850">
    <property type="entry name" value="Periplasmic binding protein-like II"/>
    <property type="match status" value="1"/>
</dbReference>
<dbReference type="Gene3D" id="1.10.10.10">
    <property type="entry name" value="Winged helix-like DNA-binding domain superfamily/Winged helix DNA-binding domain"/>
    <property type="match status" value="1"/>
</dbReference>
<keyword evidence="4" id="KW-0804">Transcription</keyword>
<reference evidence="7" key="1">
    <citation type="journal article" date="2019" name="Int. J. Syst. Evol. Microbiol.">
        <title>The Global Catalogue of Microorganisms (GCM) 10K type strain sequencing project: providing services to taxonomists for standard genome sequencing and annotation.</title>
        <authorList>
            <consortium name="The Broad Institute Genomics Platform"/>
            <consortium name="The Broad Institute Genome Sequencing Center for Infectious Disease"/>
            <person name="Wu L."/>
            <person name="Ma J."/>
        </authorList>
    </citation>
    <scope>NUCLEOTIDE SEQUENCE [LARGE SCALE GENOMIC DNA]</scope>
    <source>
        <strain evidence="7">NBRC 103166</strain>
    </source>
</reference>
<dbReference type="InterPro" id="IPR005119">
    <property type="entry name" value="LysR_subst-bd"/>
</dbReference>
<gene>
    <name evidence="6" type="ORF">GCM10007916_31830</name>
</gene>
<dbReference type="PROSITE" id="PS50931">
    <property type="entry name" value="HTH_LYSR"/>
    <property type="match status" value="1"/>
</dbReference>
<keyword evidence="7" id="KW-1185">Reference proteome</keyword>
<sequence length="303" mass="34761">MSNEIPNLNLLTVFAAVIEQGSLSKAAEHLSTNQSTISTSLGRLKAKIGQELFVRSGRGVVQTAYASSLYSQIKNPIQELNTVFQDLGTFDVDSSERRFVMTAPEHLQSSLLNLFSDQKYKKISLEVFDQPEDDEKVYDGLLTQKFDVMVDIFPPNHPNIESVKLFDGDFVIVCRQNHPRINGQITESQYLAETHAVLERTRDKKRSLAHHTNFDISQRKVAYHGRSMFSNLLLCSQSDYITVVPLSMALQFKTHLKLQLFTPPFEYKKISNYLLWLKKFNQEPSHKWFREALIEASQERLSK</sequence>